<dbReference type="InterPro" id="IPR002346">
    <property type="entry name" value="Mopterin_DH_FAD-bd"/>
</dbReference>
<dbReference type="AlphaFoldDB" id="A0A7J5UUZ2"/>
<dbReference type="Pfam" id="PF03450">
    <property type="entry name" value="CO_deh_flav_C"/>
    <property type="match status" value="1"/>
</dbReference>
<dbReference type="InterPro" id="IPR036683">
    <property type="entry name" value="CO_DH_flav_C_dom_sf"/>
</dbReference>
<gene>
    <name evidence="6" type="ORF">GB883_00195</name>
</gene>
<dbReference type="GO" id="GO:0071949">
    <property type="term" value="F:FAD binding"/>
    <property type="evidence" value="ECO:0007669"/>
    <property type="project" value="InterPro"/>
</dbReference>
<protein>
    <recommendedName>
        <fullName evidence="5">FAD-binding PCMH-type domain-containing protein</fullName>
    </recommendedName>
</protein>
<keyword evidence="1" id="KW-0285">Flavoprotein</keyword>
<evidence type="ECO:0000313" key="7">
    <source>
        <dbReference type="Proteomes" id="UP000451860"/>
    </source>
</evidence>
<evidence type="ECO:0000256" key="4">
    <source>
        <dbReference type="SAM" id="MobiDB-lite"/>
    </source>
</evidence>
<dbReference type="Gene3D" id="3.30.390.50">
    <property type="entry name" value="CO dehydrogenase flavoprotein, C-terminal domain"/>
    <property type="match status" value="1"/>
</dbReference>
<dbReference type="OrthoDB" id="9793944at2"/>
<dbReference type="InterPro" id="IPR005107">
    <property type="entry name" value="CO_DH_flav_C"/>
</dbReference>
<dbReference type="EMBL" id="WHJE01000001">
    <property type="protein sequence ID" value="KAE8766097.1"/>
    <property type="molecule type" value="Genomic_DNA"/>
</dbReference>
<dbReference type="PANTHER" id="PTHR42659:SF2">
    <property type="entry name" value="XANTHINE DEHYDROGENASE SUBUNIT C-RELATED"/>
    <property type="match status" value="1"/>
</dbReference>
<organism evidence="6 7">
    <name type="scientific">Georgenia thermotolerans</name>
    <dbReference type="NCBI Taxonomy" id="527326"/>
    <lineage>
        <taxon>Bacteria</taxon>
        <taxon>Bacillati</taxon>
        <taxon>Actinomycetota</taxon>
        <taxon>Actinomycetes</taxon>
        <taxon>Micrococcales</taxon>
        <taxon>Bogoriellaceae</taxon>
        <taxon>Georgenia</taxon>
    </lineage>
</organism>
<dbReference type="Gene3D" id="3.30.43.10">
    <property type="entry name" value="Uridine Diphospho-n-acetylenolpyruvylglucosamine Reductase, domain 2"/>
    <property type="match status" value="1"/>
</dbReference>
<feature type="region of interest" description="Disordered" evidence="4">
    <location>
        <begin position="1"/>
        <end position="20"/>
    </location>
</feature>
<name>A0A7J5UUZ2_9MICO</name>
<dbReference type="Pfam" id="PF00941">
    <property type="entry name" value="FAD_binding_5"/>
    <property type="match status" value="1"/>
</dbReference>
<keyword evidence="3" id="KW-0560">Oxidoreductase</keyword>
<evidence type="ECO:0000256" key="2">
    <source>
        <dbReference type="ARBA" id="ARBA00022827"/>
    </source>
</evidence>
<feature type="compositionally biased region" description="Basic residues" evidence="4">
    <location>
        <begin position="1"/>
        <end position="11"/>
    </location>
</feature>
<dbReference type="PANTHER" id="PTHR42659">
    <property type="entry name" value="XANTHINE DEHYDROGENASE SUBUNIT C-RELATED"/>
    <property type="match status" value="1"/>
</dbReference>
<keyword evidence="7" id="KW-1185">Reference proteome</keyword>
<dbReference type="SUPFAM" id="SSF55447">
    <property type="entry name" value="CO dehydrogenase flavoprotein C-terminal domain-like"/>
    <property type="match status" value="1"/>
</dbReference>
<dbReference type="InterPro" id="IPR016169">
    <property type="entry name" value="FAD-bd_PCMH_sub2"/>
</dbReference>
<dbReference type="InterPro" id="IPR016167">
    <property type="entry name" value="FAD-bd_PCMH_sub1"/>
</dbReference>
<dbReference type="GO" id="GO:0016491">
    <property type="term" value="F:oxidoreductase activity"/>
    <property type="evidence" value="ECO:0007669"/>
    <property type="project" value="UniProtKB-KW"/>
</dbReference>
<reference evidence="6 7" key="1">
    <citation type="submission" date="2019-10" db="EMBL/GenBank/DDBJ databases">
        <title>Georgenia wutianyii sp. nov. and Georgenia yuyongxinii sp. nov. isolated from plateau pika (Ochotona curzoniae) in the Qinghai-Tibet plateau of China.</title>
        <authorList>
            <person name="Tian Z."/>
        </authorList>
    </citation>
    <scope>NUCLEOTIDE SEQUENCE [LARGE SCALE GENOMIC DNA]</scope>
    <source>
        <strain evidence="6 7">DSM 21501</strain>
    </source>
</reference>
<feature type="domain" description="FAD-binding PCMH-type" evidence="5">
    <location>
        <begin position="70"/>
        <end position="245"/>
    </location>
</feature>
<sequence>MCDHGRRGRGKPRAEASGRKAARRCHDGAGWAGHAYLILLTCDHRFAMLPAIRVDDDDRALGLERKVPFMILPPFRYVRPQSAGHAATLLREVPGSAVLAGGQTLINALKLDLVSPSALIDVHALEELRGVSRSADGVRIGAATTYAELAAGPLVNEVAPAVAEMAAGLVDRQVRNRGTIGGNVSLNDPTNNFPPLLSALGAAFEVIVDDGTATLPAADFFRGALCTAVTGGGLLVAVHVPALPATDVLVHRHMQLARDSWALARVVVRAGVSGGTLADPRVFLGAVPGSPVRLPAVEAALAGRPAAAETVTAALKAFDTEPFETISDTHGSAQYRRAMAKVQLRRALVALTEKEQA</sequence>
<keyword evidence="2" id="KW-0274">FAD</keyword>
<evidence type="ECO:0000313" key="6">
    <source>
        <dbReference type="EMBL" id="KAE8766097.1"/>
    </source>
</evidence>
<accession>A0A7J5UUZ2</accession>
<evidence type="ECO:0000256" key="1">
    <source>
        <dbReference type="ARBA" id="ARBA00022630"/>
    </source>
</evidence>
<comment type="caution">
    <text evidence="6">The sequence shown here is derived from an EMBL/GenBank/DDBJ whole genome shotgun (WGS) entry which is preliminary data.</text>
</comment>
<dbReference type="Proteomes" id="UP000451860">
    <property type="component" value="Unassembled WGS sequence"/>
</dbReference>
<evidence type="ECO:0000256" key="3">
    <source>
        <dbReference type="ARBA" id="ARBA00023002"/>
    </source>
</evidence>
<dbReference type="PROSITE" id="PS51387">
    <property type="entry name" value="FAD_PCMH"/>
    <property type="match status" value="1"/>
</dbReference>
<dbReference type="SUPFAM" id="SSF56176">
    <property type="entry name" value="FAD-binding/transporter-associated domain-like"/>
    <property type="match status" value="1"/>
</dbReference>
<dbReference type="InterPro" id="IPR016166">
    <property type="entry name" value="FAD-bd_PCMH"/>
</dbReference>
<evidence type="ECO:0000259" key="5">
    <source>
        <dbReference type="PROSITE" id="PS51387"/>
    </source>
</evidence>
<proteinExistence type="predicted"/>
<dbReference type="InterPro" id="IPR036318">
    <property type="entry name" value="FAD-bd_PCMH-like_sf"/>
</dbReference>
<dbReference type="Gene3D" id="3.30.465.10">
    <property type="match status" value="1"/>
</dbReference>
<dbReference type="InterPro" id="IPR051312">
    <property type="entry name" value="Diverse_Substr_Oxidored"/>
</dbReference>
<dbReference type="SMART" id="SM01092">
    <property type="entry name" value="CO_deh_flav_C"/>
    <property type="match status" value="1"/>
</dbReference>